<dbReference type="FunFam" id="2.60.40.10:FF:001607">
    <property type="entry name" value="Leukocyte immune-type receptor TS32.15 L2.5a"/>
    <property type="match status" value="1"/>
</dbReference>
<dbReference type="PROSITE" id="PS50835">
    <property type="entry name" value="IG_LIKE"/>
    <property type="match status" value="1"/>
</dbReference>
<dbReference type="InterPro" id="IPR007110">
    <property type="entry name" value="Ig-like_dom"/>
</dbReference>
<feature type="chain" id="PRO_5029826720" description="Ig-like domain-containing protein" evidence="2">
    <location>
        <begin position="21"/>
        <end position="150"/>
    </location>
</feature>
<keyword evidence="1" id="KW-1015">Disulfide bond</keyword>
<dbReference type="InterPro" id="IPR013783">
    <property type="entry name" value="Ig-like_fold"/>
</dbReference>
<comment type="caution">
    <text evidence="4">The sequence shown here is derived from an EMBL/GenBank/DDBJ whole genome shotgun (WGS) entry which is preliminary data.</text>
</comment>
<evidence type="ECO:0000313" key="5">
    <source>
        <dbReference type="Proteomes" id="UP000579812"/>
    </source>
</evidence>
<dbReference type="PANTHER" id="PTHR11738">
    <property type="entry name" value="MHC CLASS I NK CELL RECEPTOR"/>
    <property type="match status" value="1"/>
</dbReference>
<keyword evidence="2" id="KW-0732">Signal</keyword>
<dbReference type="InterPro" id="IPR050412">
    <property type="entry name" value="Ig-like_Receptors_ImmuneReg"/>
</dbReference>
<evidence type="ECO:0000256" key="1">
    <source>
        <dbReference type="ARBA" id="ARBA00023157"/>
    </source>
</evidence>
<dbReference type="PANTHER" id="PTHR11738:SF186">
    <property type="entry name" value="OSTEOCLAST-ASSOCIATED IMMUNOGLOBULIN-LIKE RECEPTOR"/>
    <property type="match status" value="1"/>
</dbReference>
<dbReference type="SUPFAM" id="SSF48726">
    <property type="entry name" value="Immunoglobulin"/>
    <property type="match status" value="1"/>
</dbReference>
<dbReference type="InterPro" id="IPR036179">
    <property type="entry name" value="Ig-like_dom_sf"/>
</dbReference>
<keyword evidence="5" id="KW-1185">Reference proteome</keyword>
<reference evidence="4 5" key="1">
    <citation type="submission" date="2020-04" db="EMBL/GenBank/DDBJ databases">
        <title>Chromosome-level genome assembly of a cyprinid fish Onychostoma macrolepis by integration of Nanopore Sequencing, Bionano and Hi-C technology.</title>
        <authorList>
            <person name="Wang D."/>
        </authorList>
    </citation>
    <scope>NUCLEOTIDE SEQUENCE [LARGE SCALE GENOMIC DNA]</scope>
    <source>
        <strain evidence="4">SWU-2019</strain>
        <tissue evidence="4">Muscle</tissue>
    </source>
</reference>
<evidence type="ECO:0000313" key="4">
    <source>
        <dbReference type="EMBL" id="KAF4104537.1"/>
    </source>
</evidence>
<dbReference type="Pfam" id="PF13895">
    <property type="entry name" value="Ig_2"/>
    <property type="match status" value="1"/>
</dbReference>
<dbReference type="AlphaFoldDB" id="A0A7J6CB44"/>
<organism evidence="4 5">
    <name type="scientific">Onychostoma macrolepis</name>
    <dbReference type="NCBI Taxonomy" id="369639"/>
    <lineage>
        <taxon>Eukaryota</taxon>
        <taxon>Metazoa</taxon>
        <taxon>Chordata</taxon>
        <taxon>Craniata</taxon>
        <taxon>Vertebrata</taxon>
        <taxon>Euteleostomi</taxon>
        <taxon>Actinopterygii</taxon>
        <taxon>Neopterygii</taxon>
        <taxon>Teleostei</taxon>
        <taxon>Ostariophysi</taxon>
        <taxon>Cypriniformes</taxon>
        <taxon>Cyprinidae</taxon>
        <taxon>Acrossocheilinae</taxon>
        <taxon>Onychostoma</taxon>
    </lineage>
</organism>
<name>A0A7J6CB44_9TELE</name>
<protein>
    <recommendedName>
        <fullName evidence="3">Ig-like domain-containing protein</fullName>
    </recommendedName>
</protein>
<dbReference type="SMART" id="SM00409">
    <property type="entry name" value="IG"/>
    <property type="match status" value="1"/>
</dbReference>
<sequence>MELTQLLVLVLISNIHSGHTEEIQKPKVTIKPAQHVFRGDTVTLRCDIYDEGITSWHYIWYKDGSVIVFSNLQEHTFSSVTESDAGKYSCYGLQTEGSRWSQMSDAVKLTVSGLLLEHSPGGLLLEHSAGGLLPGGLLPGLLLDCSLDCS</sequence>
<accession>A0A7J6CB44</accession>
<dbReference type="InterPro" id="IPR003599">
    <property type="entry name" value="Ig_sub"/>
</dbReference>
<gene>
    <name evidence="4" type="ORF">G5714_015524</name>
</gene>
<evidence type="ECO:0000256" key="2">
    <source>
        <dbReference type="SAM" id="SignalP"/>
    </source>
</evidence>
<dbReference type="Gene3D" id="2.60.40.10">
    <property type="entry name" value="Immunoglobulins"/>
    <property type="match status" value="1"/>
</dbReference>
<dbReference type="GO" id="GO:0002764">
    <property type="term" value="P:immune response-regulating signaling pathway"/>
    <property type="evidence" value="ECO:0007669"/>
    <property type="project" value="TreeGrafter"/>
</dbReference>
<dbReference type="EMBL" id="JAAMOB010000015">
    <property type="protein sequence ID" value="KAF4104537.1"/>
    <property type="molecule type" value="Genomic_DNA"/>
</dbReference>
<feature type="signal peptide" evidence="2">
    <location>
        <begin position="1"/>
        <end position="20"/>
    </location>
</feature>
<evidence type="ECO:0000259" key="3">
    <source>
        <dbReference type="PROSITE" id="PS50835"/>
    </source>
</evidence>
<feature type="domain" description="Ig-like" evidence="3">
    <location>
        <begin position="26"/>
        <end position="90"/>
    </location>
</feature>
<dbReference type="Proteomes" id="UP000579812">
    <property type="component" value="Unassembled WGS sequence"/>
</dbReference>
<proteinExistence type="predicted"/>